<feature type="domain" description="RanBP2-type" evidence="5">
    <location>
        <begin position="14"/>
        <end position="33"/>
    </location>
</feature>
<dbReference type="EMBL" id="HBIV01001799">
    <property type="protein sequence ID" value="CAE0645397.1"/>
    <property type="molecule type" value="Transcribed_RNA"/>
</dbReference>
<feature type="region of interest" description="Disordered" evidence="4">
    <location>
        <begin position="252"/>
        <end position="296"/>
    </location>
</feature>
<organism evidence="6">
    <name type="scientific">Lotharella globosa</name>
    <dbReference type="NCBI Taxonomy" id="91324"/>
    <lineage>
        <taxon>Eukaryota</taxon>
        <taxon>Sar</taxon>
        <taxon>Rhizaria</taxon>
        <taxon>Cercozoa</taxon>
        <taxon>Chlorarachniophyceae</taxon>
        <taxon>Lotharella</taxon>
    </lineage>
</organism>
<dbReference type="SUPFAM" id="SSF46934">
    <property type="entry name" value="UBA-like"/>
    <property type="match status" value="1"/>
</dbReference>
<proteinExistence type="predicted"/>
<dbReference type="GO" id="GO:0008270">
    <property type="term" value="F:zinc ion binding"/>
    <property type="evidence" value="ECO:0007669"/>
    <property type="project" value="UniProtKB-KW"/>
</dbReference>
<evidence type="ECO:0000256" key="2">
    <source>
        <dbReference type="ARBA" id="ARBA00022771"/>
    </source>
</evidence>
<evidence type="ECO:0000313" key="6">
    <source>
        <dbReference type="EMBL" id="CAE0645397.1"/>
    </source>
</evidence>
<dbReference type="InterPro" id="IPR009060">
    <property type="entry name" value="UBA-like_sf"/>
</dbReference>
<keyword evidence="1" id="KW-0479">Metal-binding</keyword>
<evidence type="ECO:0000259" key="5">
    <source>
        <dbReference type="PROSITE" id="PS01358"/>
    </source>
</evidence>
<feature type="compositionally biased region" description="Basic and acidic residues" evidence="4">
    <location>
        <begin position="252"/>
        <end position="280"/>
    </location>
</feature>
<reference evidence="6" key="1">
    <citation type="submission" date="2021-01" db="EMBL/GenBank/DDBJ databases">
        <authorList>
            <person name="Corre E."/>
            <person name="Pelletier E."/>
            <person name="Niang G."/>
            <person name="Scheremetjew M."/>
            <person name="Finn R."/>
            <person name="Kale V."/>
            <person name="Holt S."/>
            <person name="Cochrane G."/>
            <person name="Meng A."/>
            <person name="Brown T."/>
            <person name="Cohen L."/>
        </authorList>
    </citation>
    <scope>NUCLEOTIDE SEQUENCE</scope>
    <source>
        <strain evidence="6">CCCM811</strain>
    </source>
</reference>
<sequence>MVGACLSLPPKAHWRCRMCSNVNIPARTICGVCGSGDKEFVVEKKDPKTQQSKPKKRKFVKKAIELRCVSSSAEHKAAEDLVTIVASYDKKPPYEAQVMGMSVFSRSKSSSGDSKKEGHMGEQLVDTKLIHSSTFERRHEVLMTLTLSKTTKYLITPWLVRGHTYRVSVFSRSSVWSMRNMLVPPESTAISEEMKKYDQAVHQPNPKDVEELTKMGYSVARSRLAIMECEDRGGGMAKWLDWLARNPHEPEAEKKILCKDQPTKEQASKRGHSESSEGAKSHPPSQSSIETKVESGMSVKVKGNERYWLVCALVAGGHWVVQRAGEPKALKAHTEKYIAESWRILDVGDAAEKHDVVKELKVQRLIEEKDFVRLLEVVKIIAKKEGVRREVDPPTQKDTRDKEAITKKVLKGKDVITLLGNALQNETQYSIDDVFRKITEAWGT</sequence>
<name>A0A7S3Y9V2_9EUKA</name>
<protein>
    <recommendedName>
        <fullName evidence="5">RanBP2-type domain-containing protein</fullName>
    </recommendedName>
</protein>
<evidence type="ECO:0000256" key="1">
    <source>
        <dbReference type="ARBA" id="ARBA00022723"/>
    </source>
</evidence>
<evidence type="ECO:0000256" key="3">
    <source>
        <dbReference type="ARBA" id="ARBA00022833"/>
    </source>
</evidence>
<dbReference type="AlphaFoldDB" id="A0A7S3Y9V2"/>
<evidence type="ECO:0000256" key="4">
    <source>
        <dbReference type="SAM" id="MobiDB-lite"/>
    </source>
</evidence>
<keyword evidence="2" id="KW-0863">Zinc-finger</keyword>
<accession>A0A7S3Y9V2</accession>
<keyword evidence="3" id="KW-0862">Zinc</keyword>
<dbReference type="InterPro" id="IPR001876">
    <property type="entry name" value="Znf_RanBP2"/>
</dbReference>
<dbReference type="PROSITE" id="PS01358">
    <property type="entry name" value="ZF_RANBP2_1"/>
    <property type="match status" value="1"/>
</dbReference>
<gene>
    <name evidence="6" type="ORF">LGLO00237_LOCUS1237</name>
</gene>